<name>A0A2J6RB69_HYAVF</name>
<evidence type="ECO:0000313" key="3">
    <source>
        <dbReference type="Proteomes" id="UP000235786"/>
    </source>
</evidence>
<gene>
    <name evidence="2" type="ORF">L207DRAFT_532681</name>
</gene>
<evidence type="ECO:0000256" key="1">
    <source>
        <dbReference type="SAM" id="SignalP"/>
    </source>
</evidence>
<feature type="chain" id="PRO_5014359920" description="Hydrophobin" evidence="1">
    <location>
        <begin position="20"/>
        <end position="112"/>
    </location>
</feature>
<dbReference type="EMBL" id="KZ613951">
    <property type="protein sequence ID" value="PMD35759.1"/>
    <property type="molecule type" value="Genomic_DNA"/>
</dbReference>
<dbReference type="Proteomes" id="UP000235786">
    <property type="component" value="Unassembled WGS sequence"/>
</dbReference>
<dbReference type="OrthoDB" id="10398920at2759"/>
<reference evidence="2 3" key="1">
    <citation type="submission" date="2016-04" db="EMBL/GenBank/DDBJ databases">
        <title>A degradative enzymes factory behind the ericoid mycorrhizal symbiosis.</title>
        <authorList>
            <consortium name="DOE Joint Genome Institute"/>
            <person name="Martino E."/>
            <person name="Morin E."/>
            <person name="Grelet G."/>
            <person name="Kuo A."/>
            <person name="Kohler A."/>
            <person name="Daghino S."/>
            <person name="Barry K."/>
            <person name="Choi C."/>
            <person name="Cichocki N."/>
            <person name="Clum A."/>
            <person name="Copeland A."/>
            <person name="Hainaut M."/>
            <person name="Haridas S."/>
            <person name="Labutti K."/>
            <person name="Lindquist E."/>
            <person name="Lipzen A."/>
            <person name="Khouja H.-R."/>
            <person name="Murat C."/>
            <person name="Ohm R."/>
            <person name="Olson A."/>
            <person name="Spatafora J."/>
            <person name="Veneault-Fourrey C."/>
            <person name="Henrissat B."/>
            <person name="Grigoriev I."/>
            <person name="Martin F."/>
            <person name="Perotto S."/>
        </authorList>
    </citation>
    <scope>NUCLEOTIDE SEQUENCE [LARGE SCALE GENOMIC DNA]</scope>
    <source>
        <strain evidence="2 3">F</strain>
    </source>
</reference>
<dbReference type="AlphaFoldDB" id="A0A2J6RB69"/>
<keyword evidence="1" id="KW-0732">Signal</keyword>
<proteinExistence type="predicted"/>
<evidence type="ECO:0000313" key="2">
    <source>
        <dbReference type="EMBL" id="PMD35759.1"/>
    </source>
</evidence>
<evidence type="ECO:0008006" key="4">
    <source>
        <dbReference type="Google" id="ProtNLM"/>
    </source>
</evidence>
<accession>A0A2J6RB69</accession>
<keyword evidence="3" id="KW-1185">Reference proteome</keyword>
<feature type="signal peptide" evidence="1">
    <location>
        <begin position="1"/>
        <end position="19"/>
    </location>
</feature>
<protein>
    <recommendedName>
        <fullName evidence="4">Hydrophobin</fullName>
    </recommendedName>
</protein>
<sequence>MHFYTTIIVIAFWAVASMAEFICSPKAAPNAVTANFGGCCQTIDEHNGGQNCTRATLSSTATATNANGTLVSIQRYLCSDTDKPESTCCHLSNLYKIHDHDPMICVNETTLA</sequence>
<organism evidence="2 3">
    <name type="scientific">Hyaloscypha variabilis (strain UAMH 11265 / GT02V1 / F)</name>
    <name type="common">Meliniomyces variabilis</name>
    <dbReference type="NCBI Taxonomy" id="1149755"/>
    <lineage>
        <taxon>Eukaryota</taxon>
        <taxon>Fungi</taxon>
        <taxon>Dikarya</taxon>
        <taxon>Ascomycota</taxon>
        <taxon>Pezizomycotina</taxon>
        <taxon>Leotiomycetes</taxon>
        <taxon>Helotiales</taxon>
        <taxon>Hyaloscyphaceae</taxon>
        <taxon>Hyaloscypha</taxon>
        <taxon>Hyaloscypha variabilis</taxon>
    </lineage>
</organism>